<dbReference type="RefSeq" id="WP_178367005.1">
    <property type="nucleotide sequence ID" value="NZ_JACADJ010000038.1"/>
</dbReference>
<feature type="transmembrane region" description="Helical" evidence="2">
    <location>
        <begin position="26"/>
        <end position="45"/>
    </location>
</feature>
<keyword evidence="2" id="KW-1133">Transmembrane helix</keyword>
<protein>
    <submittedName>
        <fullName evidence="4">M23 family metallopeptidase</fullName>
    </submittedName>
</protein>
<dbReference type="InterPro" id="IPR016047">
    <property type="entry name" value="M23ase_b-sheet_dom"/>
</dbReference>
<evidence type="ECO:0000259" key="3">
    <source>
        <dbReference type="Pfam" id="PF01551"/>
    </source>
</evidence>
<sequence length="308" mass="34408">MKQRIKIWFHSGNSPEIREFTLRKSILICFLILFIACTGTVLYVGHDYYLLKQADHDNAALLETVANQKNELKDQRRQIQIFAGEIQGLKDQIAKLGRLENQVRLIADIDKSGRSSGIWGIGGVSKVDLDQEIPLDAHHHALIREMHHQVKQIQSVADKEKLDFNDLIDKLTKKKNLLASSPSIKPVSGIITSPFGYRKSPFTGKRTFHSGLDISNRMGTEIVSTATGKVVFAGRKTSYGNVVIIDHGYGKATKYAHVRDILVHKNQQVKRGEVIATLGNTGRTTGPHLHYEVLVNGTPVNPSKYILN</sequence>
<evidence type="ECO:0000256" key="2">
    <source>
        <dbReference type="SAM" id="Phobius"/>
    </source>
</evidence>
<dbReference type="InterPro" id="IPR050570">
    <property type="entry name" value="Cell_wall_metabolism_enzyme"/>
</dbReference>
<dbReference type="PANTHER" id="PTHR21666:SF270">
    <property type="entry name" value="MUREIN HYDROLASE ACTIVATOR ENVC"/>
    <property type="match status" value="1"/>
</dbReference>
<comment type="caution">
    <text evidence="4">The sequence shown here is derived from an EMBL/GenBank/DDBJ whole genome shotgun (WGS) entry which is preliminary data.</text>
</comment>
<dbReference type="InterPro" id="IPR011055">
    <property type="entry name" value="Dup_hybrid_motif"/>
</dbReference>
<name>A0A850SWM8_9BACT</name>
<feature type="domain" description="M23ase beta-sheet core" evidence="3">
    <location>
        <begin position="208"/>
        <end position="302"/>
    </location>
</feature>
<accession>A0A850SWM8</accession>
<keyword evidence="2" id="KW-0812">Transmembrane</keyword>
<dbReference type="EMBL" id="JACADJ010000038">
    <property type="protein sequence ID" value="NWH05549.1"/>
    <property type="molecule type" value="Genomic_DNA"/>
</dbReference>
<keyword evidence="1" id="KW-0175">Coiled coil</keyword>
<evidence type="ECO:0000313" key="4">
    <source>
        <dbReference type="EMBL" id="NWH05549.1"/>
    </source>
</evidence>
<proteinExistence type="predicted"/>
<evidence type="ECO:0000313" key="5">
    <source>
        <dbReference type="Proteomes" id="UP000553343"/>
    </source>
</evidence>
<dbReference type="PANTHER" id="PTHR21666">
    <property type="entry name" value="PEPTIDASE-RELATED"/>
    <property type="match status" value="1"/>
</dbReference>
<dbReference type="AlphaFoldDB" id="A0A850SWM8"/>
<dbReference type="Pfam" id="PF01551">
    <property type="entry name" value="Peptidase_M23"/>
    <property type="match status" value="1"/>
</dbReference>
<evidence type="ECO:0000256" key="1">
    <source>
        <dbReference type="SAM" id="Coils"/>
    </source>
</evidence>
<dbReference type="Proteomes" id="UP000553343">
    <property type="component" value="Unassembled WGS sequence"/>
</dbReference>
<feature type="coiled-coil region" evidence="1">
    <location>
        <begin position="51"/>
        <end position="92"/>
    </location>
</feature>
<dbReference type="Gene3D" id="2.70.70.10">
    <property type="entry name" value="Glucose Permease (Domain IIA)"/>
    <property type="match status" value="1"/>
</dbReference>
<dbReference type="SUPFAM" id="SSF51261">
    <property type="entry name" value="Duplicated hybrid motif"/>
    <property type="match status" value="1"/>
</dbReference>
<keyword evidence="2" id="KW-0472">Membrane</keyword>
<dbReference type="CDD" id="cd12797">
    <property type="entry name" value="M23_peptidase"/>
    <property type="match status" value="1"/>
</dbReference>
<dbReference type="GO" id="GO:0004222">
    <property type="term" value="F:metalloendopeptidase activity"/>
    <property type="evidence" value="ECO:0007669"/>
    <property type="project" value="TreeGrafter"/>
</dbReference>
<reference evidence="4 5" key="1">
    <citation type="submission" date="2020-06" db="EMBL/GenBank/DDBJ databases">
        <title>High-quality draft genome of sulfate reducer Desulfobacter latus type strain AcrS2 isolated from marine sediment.</title>
        <authorList>
            <person name="Hoppe M."/>
            <person name="Larsen C.K."/>
            <person name="Marshall I.P.G."/>
            <person name="Schramm A."/>
            <person name="Marietou A.G."/>
        </authorList>
    </citation>
    <scope>NUCLEOTIDE SEQUENCE [LARGE SCALE GENOMIC DNA]</scope>
    <source>
        <strain evidence="4 5">AcRS2</strain>
    </source>
</reference>
<keyword evidence="5" id="KW-1185">Reference proteome</keyword>
<organism evidence="4 5">
    <name type="scientific">Desulfobacter latus</name>
    <dbReference type="NCBI Taxonomy" id="2292"/>
    <lineage>
        <taxon>Bacteria</taxon>
        <taxon>Pseudomonadati</taxon>
        <taxon>Thermodesulfobacteriota</taxon>
        <taxon>Desulfobacteria</taxon>
        <taxon>Desulfobacterales</taxon>
        <taxon>Desulfobacteraceae</taxon>
        <taxon>Desulfobacter</taxon>
    </lineage>
</organism>
<dbReference type="FunFam" id="2.70.70.10:FF:000006">
    <property type="entry name" value="M23 family peptidase"/>
    <property type="match status" value="1"/>
</dbReference>
<gene>
    <name evidence="4" type="ORF">HXW94_11205</name>
</gene>